<evidence type="ECO:0000259" key="1">
    <source>
        <dbReference type="Pfam" id="PF08885"/>
    </source>
</evidence>
<dbReference type="AlphaFoldDB" id="A0A1I3MF51"/>
<protein>
    <submittedName>
        <fullName evidence="2">GSCFA family protein</fullName>
    </submittedName>
</protein>
<organism evidence="2 3">
    <name type="scientific">Myroides guanonis</name>
    <dbReference type="NCBI Taxonomy" id="1150112"/>
    <lineage>
        <taxon>Bacteria</taxon>
        <taxon>Pseudomonadati</taxon>
        <taxon>Bacteroidota</taxon>
        <taxon>Flavobacteriia</taxon>
        <taxon>Flavobacteriales</taxon>
        <taxon>Flavobacteriaceae</taxon>
        <taxon>Myroides</taxon>
    </lineage>
</organism>
<dbReference type="OrthoDB" id="9807687at2"/>
<dbReference type="Gene3D" id="3.40.50.1110">
    <property type="entry name" value="SGNH hydrolase"/>
    <property type="match status" value="1"/>
</dbReference>
<dbReference type="Proteomes" id="UP000243887">
    <property type="component" value="Unassembled WGS sequence"/>
</dbReference>
<proteinExistence type="predicted"/>
<evidence type="ECO:0000313" key="2">
    <source>
        <dbReference type="EMBL" id="SFI95420.1"/>
    </source>
</evidence>
<reference evidence="3" key="1">
    <citation type="submission" date="2016-10" db="EMBL/GenBank/DDBJ databases">
        <authorList>
            <person name="Varghese N."/>
            <person name="Submissions S."/>
        </authorList>
    </citation>
    <scope>NUCLEOTIDE SEQUENCE [LARGE SCALE GENOMIC DNA]</scope>
    <source>
        <strain evidence="3">DSM 26542</strain>
    </source>
</reference>
<dbReference type="GO" id="GO:0016788">
    <property type="term" value="F:hydrolase activity, acting on ester bonds"/>
    <property type="evidence" value="ECO:0007669"/>
    <property type="project" value="UniProtKB-ARBA"/>
</dbReference>
<name>A0A1I3MF51_9FLAO</name>
<dbReference type="InterPro" id="IPR014982">
    <property type="entry name" value="GSCFA"/>
</dbReference>
<dbReference type="SUPFAM" id="SSF52266">
    <property type="entry name" value="SGNH hydrolase"/>
    <property type="match status" value="1"/>
</dbReference>
<evidence type="ECO:0000313" key="3">
    <source>
        <dbReference type="Proteomes" id="UP000243887"/>
    </source>
</evidence>
<dbReference type="Pfam" id="PF08885">
    <property type="entry name" value="GSCFA"/>
    <property type="match status" value="1"/>
</dbReference>
<dbReference type="STRING" id="1150112.SAMN04487893_102133"/>
<accession>A0A1I3MF51</accession>
<dbReference type="InterPro" id="IPR036514">
    <property type="entry name" value="SGNH_hydro_sf"/>
</dbReference>
<dbReference type="EMBL" id="FORU01000002">
    <property type="protein sequence ID" value="SFI95420.1"/>
    <property type="molecule type" value="Genomic_DNA"/>
</dbReference>
<feature type="domain" description="GSCFA" evidence="1">
    <location>
        <begin position="21"/>
        <end position="258"/>
    </location>
</feature>
<gene>
    <name evidence="2" type="ORF">SAMN04487893_102133</name>
</gene>
<sequence>MKFSTVVPVDEALVKIDYNSKIVSLGSCFAVNMAQKFKRFQFKTETNPVGILFHPLAIQRLLEYAITNYEFSSKDVFLYNEIWSCFDAHSDMNELEEDAIIESLNNAVIEFSKSLREASHVFLTFGTAWVYERKEDSRVVANCHKVAQDVFEKRLLSYDEILQSYQEITRLIHELNPNAQIVFTVSPVRHIKDGFVGNQRSKANLIGALHQFLDENLDVKCFYFPAFELVMDELRDYRFYDQDMLHPNQLAIDYIWERLLKSFVSSETMMIMKKVEEVTKAMEHRPFNPTSEQHLKFMDSLIDKIDYLLDRYPFMSFR</sequence>
<keyword evidence="3" id="KW-1185">Reference proteome</keyword>
<dbReference type="RefSeq" id="WP_090677906.1">
    <property type="nucleotide sequence ID" value="NZ_FORU01000002.1"/>
</dbReference>